<feature type="compositionally biased region" description="Basic and acidic residues" evidence="1">
    <location>
        <begin position="104"/>
        <end position="124"/>
    </location>
</feature>
<dbReference type="Proteomes" id="UP000235145">
    <property type="component" value="Unassembled WGS sequence"/>
</dbReference>
<gene>
    <name evidence="2" type="ORF">LSAT_V11C400223640</name>
</gene>
<evidence type="ECO:0000313" key="2">
    <source>
        <dbReference type="EMBL" id="KAJ0214833.1"/>
    </source>
</evidence>
<evidence type="ECO:0000256" key="1">
    <source>
        <dbReference type="SAM" id="MobiDB-lite"/>
    </source>
</evidence>
<comment type="caution">
    <text evidence="2">The sequence shown here is derived from an EMBL/GenBank/DDBJ whole genome shotgun (WGS) entry which is preliminary data.</text>
</comment>
<reference evidence="2 3" key="1">
    <citation type="journal article" date="2017" name="Nat. Commun.">
        <title>Genome assembly with in vitro proximity ligation data and whole-genome triplication in lettuce.</title>
        <authorList>
            <person name="Reyes-Chin-Wo S."/>
            <person name="Wang Z."/>
            <person name="Yang X."/>
            <person name="Kozik A."/>
            <person name="Arikit S."/>
            <person name="Song C."/>
            <person name="Xia L."/>
            <person name="Froenicke L."/>
            <person name="Lavelle D.O."/>
            <person name="Truco M.J."/>
            <person name="Xia R."/>
            <person name="Zhu S."/>
            <person name="Xu C."/>
            <person name="Xu H."/>
            <person name="Xu X."/>
            <person name="Cox K."/>
            <person name="Korf I."/>
            <person name="Meyers B.C."/>
            <person name="Michelmore R.W."/>
        </authorList>
    </citation>
    <scope>NUCLEOTIDE SEQUENCE [LARGE SCALE GENOMIC DNA]</scope>
    <source>
        <strain evidence="3">cv. Salinas</strain>
        <tissue evidence="2">Seedlings</tissue>
    </source>
</reference>
<dbReference type="EMBL" id="NBSK02000004">
    <property type="protein sequence ID" value="KAJ0214833.1"/>
    <property type="molecule type" value="Genomic_DNA"/>
</dbReference>
<proteinExistence type="predicted"/>
<protein>
    <submittedName>
        <fullName evidence="2">Uncharacterized protein</fullName>
    </submittedName>
</protein>
<feature type="compositionally biased region" description="Acidic residues" evidence="1">
    <location>
        <begin position="92"/>
        <end position="103"/>
    </location>
</feature>
<dbReference type="AlphaFoldDB" id="A0A9R1W0M0"/>
<keyword evidence="3" id="KW-1185">Reference proteome</keyword>
<evidence type="ECO:0000313" key="3">
    <source>
        <dbReference type="Proteomes" id="UP000235145"/>
    </source>
</evidence>
<name>A0A9R1W0M0_LACSA</name>
<accession>A0A9R1W0M0</accession>
<feature type="region of interest" description="Disordered" evidence="1">
    <location>
        <begin position="90"/>
        <end position="124"/>
    </location>
</feature>
<sequence>MGFSTLPFCKQDDKTYEEWKEEHVGVSMAGRRCGGSHGRKTMWGFSWQVRLSLRARARLDGVACTLSQFIYVDKVHCLIESFEKYDGKFFNDEEEDDDDDDDETVKGIENAKEGGSDGNVHEGVDKKFIDDKGKQKGKHNVMRNIKFMQKMKVVMMINLLGIMKTIVIMKKNKMMKDEVWRGIIWNGRMLEKEKLVNNHRLS</sequence>
<organism evidence="2 3">
    <name type="scientific">Lactuca sativa</name>
    <name type="common">Garden lettuce</name>
    <dbReference type="NCBI Taxonomy" id="4236"/>
    <lineage>
        <taxon>Eukaryota</taxon>
        <taxon>Viridiplantae</taxon>
        <taxon>Streptophyta</taxon>
        <taxon>Embryophyta</taxon>
        <taxon>Tracheophyta</taxon>
        <taxon>Spermatophyta</taxon>
        <taxon>Magnoliopsida</taxon>
        <taxon>eudicotyledons</taxon>
        <taxon>Gunneridae</taxon>
        <taxon>Pentapetalae</taxon>
        <taxon>asterids</taxon>
        <taxon>campanulids</taxon>
        <taxon>Asterales</taxon>
        <taxon>Asteraceae</taxon>
        <taxon>Cichorioideae</taxon>
        <taxon>Cichorieae</taxon>
        <taxon>Lactucinae</taxon>
        <taxon>Lactuca</taxon>
    </lineage>
</organism>